<protein>
    <submittedName>
        <fullName evidence="10">Adenosylcobinamide-phosphate synthase</fullName>
    </submittedName>
</protein>
<reference evidence="10" key="1">
    <citation type="submission" date="2023-01" db="EMBL/GenBank/DDBJ databases">
        <title>Complete genome sequence of Planctobacterium marinum strain Dej080120_11.</title>
        <authorList>
            <person name="Ueki S."/>
            <person name="Maruyama F."/>
        </authorList>
    </citation>
    <scope>NUCLEOTIDE SEQUENCE</scope>
    <source>
        <strain evidence="10">Dej080120_11</strain>
    </source>
</reference>
<dbReference type="GO" id="GO:0009236">
    <property type="term" value="P:cobalamin biosynthetic process"/>
    <property type="evidence" value="ECO:0007669"/>
    <property type="project" value="UniProtKB-KW"/>
</dbReference>
<evidence type="ECO:0000313" key="11">
    <source>
        <dbReference type="Proteomes" id="UP001333710"/>
    </source>
</evidence>
<dbReference type="Proteomes" id="UP001333710">
    <property type="component" value="Chromosome"/>
</dbReference>
<feature type="transmembrane region" description="Helical" evidence="9">
    <location>
        <begin position="203"/>
        <end position="227"/>
    </location>
</feature>
<dbReference type="AlphaFoldDB" id="A0AA48HMU0"/>
<dbReference type="PANTHER" id="PTHR34308">
    <property type="entry name" value="COBALAMIN BIOSYNTHESIS PROTEIN CBIB"/>
    <property type="match status" value="1"/>
</dbReference>
<dbReference type="GO" id="GO:0048472">
    <property type="term" value="F:threonine-phosphate decarboxylase activity"/>
    <property type="evidence" value="ECO:0007669"/>
    <property type="project" value="InterPro"/>
</dbReference>
<evidence type="ECO:0000256" key="1">
    <source>
        <dbReference type="ARBA" id="ARBA00004651"/>
    </source>
</evidence>
<evidence type="ECO:0000256" key="2">
    <source>
        <dbReference type="ARBA" id="ARBA00004953"/>
    </source>
</evidence>
<evidence type="ECO:0000256" key="3">
    <source>
        <dbReference type="ARBA" id="ARBA00006263"/>
    </source>
</evidence>
<evidence type="ECO:0000256" key="9">
    <source>
        <dbReference type="SAM" id="Phobius"/>
    </source>
</evidence>
<keyword evidence="8 9" id="KW-0472">Membrane</keyword>
<organism evidence="10 11">
    <name type="scientific">Planctobacterium marinum</name>
    <dbReference type="NCBI Taxonomy" id="1631968"/>
    <lineage>
        <taxon>Bacteria</taxon>
        <taxon>Pseudomonadati</taxon>
        <taxon>Pseudomonadota</taxon>
        <taxon>Gammaproteobacteria</taxon>
        <taxon>Alteromonadales</taxon>
        <taxon>Alteromonadaceae</taxon>
        <taxon>Planctobacterium</taxon>
    </lineage>
</organism>
<feature type="transmembrane region" description="Helical" evidence="9">
    <location>
        <begin position="298"/>
        <end position="316"/>
    </location>
</feature>
<proteinExistence type="inferred from homology"/>
<feature type="transmembrane region" description="Helical" evidence="9">
    <location>
        <begin position="159"/>
        <end position="182"/>
    </location>
</feature>
<keyword evidence="11" id="KW-1185">Reference proteome</keyword>
<dbReference type="PANTHER" id="PTHR34308:SF1">
    <property type="entry name" value="COBALAMIN BIOSYNTHESIS PROTEIN CBIB"/>
    <property type="match status" value="1"/>
</dbReference>
<comment type="subcellular location">
    <subcellularLocation>
        <location evidence="1">Cell membrane</location>
        <topology evidence="1">Multi-pass membrane protein</topology>
    </subcellularLocation>
</comment>
<keyword evidence="4" id="KW-1003">Cell membrane</keyword>
<feature type="transmembrane region" description="Helical" evidence="9">
    <location>
        <begin position="6"/>
        <end position="23"/>
    </location>
</feature>
<dbReference type="Pfam" id="PF03186">
    <property type="entry name" value="CobD_Cbib"/>
    <property type="match status" value="1"/>
</dbReference>
<dbReference type="InterPro" id="IPR004485">
    <property type="entry name" value="Cobalamin_biosynth_CobD/CbiB"/>
</dbReference>
<evidence type="ECO:0000256" key="8">
    <source>
        <dbReference type="ARBA" id="ARBA00023136"/>
    </source>
</evidence>
<comment type="similarity">
    <text evidence="3">Belongs to the CobD/CbiB family.</text>
</comment>
<keyword evidence="5" id="KW-0169">Cobalamin biosynthesis</keyword>
<keyword evidence="6 9" id="KW-0812">Transmembrane</keyword>
<accession>A0AA48HMU0</accession>
<gene>
    <name evidence="10" type="ORF">MACH26_08880</name>
</gene>
<evidence type="ECO:0000256" key="5">
    <source>
        <dbReference type="ARBA" id="ARBA00022573"/>
    </source>
</evidence>
<evidence type="ECO:0000313" key="10">
    <source>
        <dbReference type="EMBL" id="BDX05367.1"/>
    </source>
</evidence>
<dbReference type="KEGG" id="pmaw:MACH26_08880"/>
<keyword evidence="7 9" id="KW-1133">Transmembrane helix</keyword>
<evidence type="ECO:0000256" key="6">
    <source>
        <dbReference type="ARBA" id="ARBA00022692"/>
    </source>
</evidence>
<dbReference type="GO" id="GO:0005886">
    <property type="term" value="C:plasma membrane"/>
    <property type="evidence" value="ECO:0007669"/>
    <property type="project" value="UniProtKB-SubCell"/>
</dbReference>
<dbReference type="EMBL" id="AP027272">
    <property type="protein sequence ID" value="BDX05367.1"/>
    <property type="molecule type" value="Genomic_DNA"/>
</dbReference>
<evidence type="ECO:0000256" key="4">
    <source>
        <dbReference type="ARBA" id="ARBA00022475"/>
    </source>
</evidence>
<feature type="transmembrane region" description="Helical" evidence="9">
    <location>
        <begin position="247"/>
        <end position="268"/>
    </location>
</feature>
<comment type="pathway">
    <text evidence="2">Cofactor biosynthesis; adenosylcobalamin biosynthesis.</text>
</comment>
<name>A0AA48HMU0_9ALTE</name>
<feature type="transmembrane region" description="Helical" evidence="9">
    <location>
        <begin position="62"/>
        <end position="86"/>
    </location>
</feature>
<sequence>MDIFADLNPALLSAGILIVALLAEANLRWSDKSHPLTILKIFARALGNKAADPTRSIGQQRIAGIMAIFVLLTPLAILIFTIKWFAEYDWFFDAFFLFVALKFQSVNIKSRQIIQQLKADKRALARNTLSSLVLRETSNLSKAGIVKASMETRILRFHYQYLSVIFWYLLGGGIAALLYRCLYEMSQEWNLKIKQFAAFGRPAAWLMFVLQWLPVRLSTLFFTITLGLSGSWKAVKSLGGQVSSHSLILAVFAGALKCELGGPAFYGIKKIRLPKCGTDTLPGIEDARKLGILMIQHGILLCMLVFLAYTSAWFIFNSAAKSVTG</sequence>
<dbReference type="RefSeq" id="WP_338291333.1">
    <property type="nucleotide sequence ID" value="NZ_AP027272.1"/>
</dbReference>
<evidence type="ECO:0000256" key="7">
    <source>
        <dbReference type="ARBA" id="ARBA00022989"/>
    </source>
</evidence>